<keyword evidence="2" id="KW-0862">Zinc</keyword>
<protein>
    <recommendedName>
        <fullName evidence="3">RING-type domain-containing protein</fullName>
    </recommendedName>
</protein>
<sequence length="344" mass="39061">MNAKRLRKKRSLPTGPLPPRVAWLDGISMNVTPLISRPRNSSRIDYLLTVTCQGRDAADSSTWHLVRSFDEFRFFRKRLTANLQRGHFCHAECPWLYTFLKSYYPKSQLVGSTMSKVVERRRKTLTRSLATIRSFLLNRANHVCPLVMKGIALELLEFVVGSHQEPDHDRHGEVPEWLRQLLQRWQDGELDPEESTCSEDTQTGDSVLDKDICPLCDHPLVGHPRNEEVDGDRWSQLSGAEPFSTLTCGHNFHDECLIGKFNEALECPTCGRKESSPIAFAILESCCTGTASAFCSDVLKSNLEEARGAVFQKIRGVAASSRHSKMRVTFPAELYIAGIPRWWW</sequence>
<evidence type="ECO:0000259" key="3">
    <source>
        <dbReference type="PROSITE" id="PS50089"/>
    </source>
</evidence>
<dbReference type="PROSITE" id="PS50089">
    <property type="entry name" value="ZF_RING_2"/>
    <property type="match status" value="1"/>
</dbReference>
<keyword evidence="2" id="KW-0863">Zinc-finger</keyword>
<gene>
    <name evidence="4" type="ORF">JG687_00005825</name>
</gene>
<dbReference type="Proteomes" id="UP000688947">
    <property type="component" value="Unassembled WGS sequence"/>
</dbReference>
<dbReference type="AlphaFoldDB" id="A0A8T1UM31"/>
<dbReference type="InterPro" id="IPR001841">
    <property type="entry name" value="Znf_RING"/>
</dbReference>
<accession>A0A8T1UM31</accession>
<reference evidence="4" key="1">
    <citation type="submission" date="2021-01" db="EMBL/GenBank/DDBJ databases">
        <title>Phytophthora aleatoria, a newly-described species from Pinus radiata is distinct from Phytophthora cactorum isolates based on comparative genomics.</title>
        <authorList>
            <person name="Mcdougal R."/>
            <person name="Panda P."/>
            <person name="Williams N."/>
            <person name="Studholme D.J."/>
        </authorList>
    </citation>
    <scope>NUCLEOTIDE SEQUENCE</scope>
    <source>
        <strain evidence="4">NZFS 3830</strain>
    </source>
</reference>
<dbReference type="Pfam" id="PF00097">
    <property type="entry name" value="zf-C3HC4"/>
    <property type="match status" value="1"/>
</dbReference>
<name>A0A8T1UM31_9STRA</name>
<evidence type="ECO:0000256" key="2">
    <source>
        <dbReference type="PROSITE-ProRule" id="PRU00175"/>
    </source>
</evidence>
<organism evidence="4 5">
    <name type="scientific">Phytophthora cactorum</name>
    <dbReference type="NCBI Taxonomy" id="29920"/>
    <lineage>
        <taxon>Eukaryota</taxon>
        <taxon>Sar</taxon>
        <taxon>Stramenopiles</taxon>
        <taxon>Oomycota</taxon>
        <taxon>Peronosporomycetes</taxon>
        <taxon>Peronosporales</taxon>
        <taxon>Peronosporaceae</taxon>
        <taxon>Phytophthora</taxon>
    </lineage>
</organism>
<dbReference type="EMBL" id="JAENGZ010000225">
    <property type="protein sequence ID" value="KAG6964691.1"/>
    <property type="molecule type" value="Genomic_DNA"/>
</dbReference>
<comment type="caution">
    <text evidence="4">The sequence shown here is derived from an EMBL/GenBank/DDBJ whole genome shotgun (WGS) entry which is preliminary data.</text>
</comment>
<evidence type="ECO:0000313" key="5">
    <source>
        <dbReference type="Proteomes" id="UP000688947"/>
    </source>
</evidence>
<dbReference type="SMART" id="SM00184">
    <property type="entry name" value="RING"/>
    <property type="match status" value="1"/>
</dbReference>
<evidence type="ECO:0000313" key="4">
    <source>
        <dbReference type="EMBL" id="KAG6964691.1"/>
    </source>
</evidence>
<keyword evidence="1" id="KW-0479">Metal-binding</keyword>
<dbReference type="VEuPathDB" id="FungiDB:PC110_g4328"/>
<feature type="domain" description="RING-type" evidence="3">
    <location>
        <begin position="213"/>
        <end position="270"/>
    </location>
</feature>
<dbReference type="OrthoDB" id="8062037at2759"/>
<evidence type="ECO:0000256" key="1">
    <source>
        <dbReference type="ARBA" id="ARBA00022723"/>
    </source>
</evidence>
<dbReference type="InterPro" id="IPR018957">
    <property type="entry name" value="Znf_C3HC4_RING-type"/>
</dbReference>
<proteinExistence type="predicted"/>
<dbReference type="GO" id="GO:0008270">
    <property type="term" value="F:zinc ion binding"/>
    <property type="evidence" value="ECO:0007669"/>
    <property type="project" value="UniProtKB-KW"/>
</dbReference>